<sequence length="174" mass="19214">MSKTISDTLHAGQIATTLTGAHSLLFACRQTDRLTYSRSDAYRQLLPDRFTDLAGILFREYDGKELRGNDLVAGHLSMDARTGNVFYAVADHRVVGISVSIRVHSVLQRLDYWPNKAKSLEGTRNALELFHASAGGSQSQPVPSVKIGLHLEELQCGMCLVDDVCVFALPVRKR</sequence>
<reference evidence="2" key="1">
    <citation type="submission" date="2019-02" db="EMBL/GenBank/DDBJ databases">
        <title>FDA dAtabase for Regulatory Grade micrObial Sequences (FDA-ARGOS): Supporting development and validation of Infectious Disease Dx tests.</title>
        <authorList>
            <person name="Duncan R."/>
            <person name="Fisher C."/>
            <person name="Tallon L."/>
            <person name="Sadzewicz L."/>
            <person name="Sengamalay N."/>
            <person name="Ott S."/>
            <person name="Godinez A."/>
            <person name="Nagaraj S."/>
            <person name="Vavikolanu K."/>
            <person name="Vyas G."/>
            <person name="Nadendla S."/>
            <person name="Aluvathingal J."/>
            <person name="Sichtig H."/>
        </authorList>
    </citation>
    <scope>NUCLEOTIDE SEQUENCE [LARGE SCALE GENOMIC DNA]</scope>
    <source>
        <strain evidence="2">FDAARGOS_360</strain>
    </source>
</reference>
<dbReference type="AlphaFoldDB" id="A0A504X730"/>
<organism evidence="1 2">
    <name type="scientific">Leishmania donovani</name>
    <dbReference type="NCBI Taxonomy" id="5661"/>
    <lineage>
        <taxon>Eukaryota</taxon>
        <taxon>Discoba</taxon>
        <taxon>Euglenozoa</taxon>
        <taxon>Kinetoplastea</taxon>
        <taxon>Metakinetoplastina</taxon>
        <taxon>Trypanosomatida</taxon>
        <taxon>Trypanosomatidae</taxon>
        <taxon>Leishmaniinae</taxon>
        <taxon>Leishmania</taxon>
    </lineage>
</organism>
<dbReference type="Proteomes" id="UP000318821">
    <property type="component" value="Unassembled WGS sequence"/>
</dbReference>
<comment type="caution">
    <text evidence="1">The sequence shown here is derived from an EMBL/GenBank/DDBJ whole genome shotgun (WGS) entry which is preliminary data.</text>
</comment>
<dbReference type="EMBL" id="RHLD01000053">
    <property type="protein sequence ID" value="TPP42929.1"/>
    <property type="molecule type" value="Genomic_DNA"/>
</dbReference>
<dbReference type="PROSITE" id="PS51257">
    <property type="entry name" value="PROKAR_LIPOPROTEIN"/>
    <property type="match status" value="1"/>
</dbReference>
<accession>A0A504X730</accession>
<gene>
    <name evidence="1" type="ORF">CGC20_8470</name>
</gene>
<evidence type="ECO:0000313" key="2">
    <source>
        <dbReference type="Proteomes" id="UP000318821"/>
    </source>
</evidence>
<evidence type="ECO:0000313" key="1">
    <source>
        <dbReference type="EMBL" id="TPP42929.1"/>
    </source>
</evidence>
<proteinExistence type="predicted"/>
<protein>
    <submittedName>
        <fullName evidence="1">Uncharacterized protein</fullName>
    </submittedName>
</protein>
<name>A0A504X730_LEIDO</name>